<sequence>MATDSTIARRMLGMQLETLRERADITREAAAAAIASARSTIWKMETGQPVRFNPVLIERLCQLYNATEKETQVVLELVKETKGAKGWWQAFTEDTIPKDFNLFVGLEDAANRITSYQTTFLPGLLHTEEYKRALIWTEFPNKPAEDAERMLQVGLKRRSRLTDERNPLTLNVFVDESVLRRTTGNTAIMTAQLRHLLEVGQLPNVSIRVVPTTVGAYRALLVGIFVLLEFPRHPTADLTVPPVVYVQGFLGDLYLESADEVRQYRQACAELDRLALDEAGSRALISKIEKEYDSAR</sequence>
<proteinExistence type="predicted"/>
<keyword evidence="3" id="KW-1185">Reference proteome</keyword>
<evidence type="ECO:0000259" key="1">
    <source>
        <dbReference type="PROSITE" id="PS50943"/>
    </source>
</evidence>
<feature type="domain" description="HTH cro/C1-type" evidence="1">
    <location>
        <begin position="16"/>
        <end position="71"/>
    </location>
</feature>
<gene>
    <name evidence="2" type="ORF">U3653_01445</name>
</gene>
<dbReference type="RefSeq" id="WP_195080979.1">
    <property type="nucleotide sequence ID" value="NZ_JAYESH010000018.1"/>
</dbReference>
<dbReference type="SUPFAM" id="SSF47413">
    <property type="entry name" value="lambda repressor-like DNA-binding domains"/>
    <property type="match status" value="1"/>
</dbReference>
<dbReference type="Pfam" id="PF19054">
    <property type="entry name" value="DUF5753"/>
    <property type="match status" value="1"/>
</dbReference>
<dbReference type="InterPro" id="IPR043917">
    <property type="entry name" value="DUF5753"/>
</dbReference>
<dbReference type="Proteomes" id="UP001348098">
    <property type="component" value="Unassembled WGS sequence"/>
</dbReference>
<dbReference type="PROSITE" id="PS50943">
    <property type="entry name" value="HTH_CROC1"/>
    <property type="match status" value="1"/>
</dbReference>
<dbReference type="InterPro" id="IPR001387">
    <property type="entry name" value="Cro/C1-type_HTH"/>
</dbReference>
<organism evidence="2 3">
    <name type="scientific">Nocardia implantans</name>
    <dbReference type="NCBI Taxonomy" id="3108168"/>
    <lineage>
        <taxon>Bacteria</taxon>
        <taxon>Bacillati</taxon>
        <taxon>Actinomycetota</taxon>
        <taxon>Actinomycetes</taxon>
        <taxon>Mycobacteriales</taxon>
        <taxon>Nocardiaceae</taxon>
        <taxon>Nocardia</taxon>
    </lineage>
</organism>
<evidence type="ECO:0000313" key="3">
    <source>
        <dbReference type="Proteomes" id="UP001348098"/>
    </source>
</evidence>
<comment type="caution">
    <text evidence="2">The sequence shown here is derived from an EMBL/GenBank/DDBJ whole genome shotgun (WGS) entry which is preliminary data.</text>
</comment>
<evidence type="ECO:0000313" key="2">
    <source>
        <dbReference type="EMBL" id="MEB3508676.1"/>
    </source>
</evidence>
<accession>A0ABU6AMU8</accession>
<protein>
    <submittedName>
        <fullName evidence="2">DUF5753 domain-containing protein</fullName>
    </submittedName>
</protein>
<dbReference type="InterPro" id="IPR010982">
    <property type="entry name" value="Lambda_DNA-bd_dom_sf"/>
</dbReference>
<dbReference type="EMBL" id="JAYKYQ010000001">
    <property type="protein sequence ID" value="MEB3508676.1"/>
    <property type="molecule type" value="Genomic_DNA"/>
</dbReference>
<name>A0ABU6AMU8_9NOCA</name>
<reference evidence="2 3" key="1">
    <citation type="submission" date="2023-12" db="EMBL/GenBank/DDBJ databases">
        <title>novel species in genus Nocarida.</title>
        <authorList>
            <person name="Li Z."/>
        </authorList>
    </citation>
    <scope>NUCLEOTIDE SEQUENCE [LARGE SCALE GENOMIC DNA]</scope>
    <source>
        <strain evidence="2 3">CDC186</strain>
    </source>
</reference>
<dbReference type="Gene3D" id="1.10.260.40">
    <property type="entry name" value="lambda repressor-like DNA-binding domains"/>
    <property type="match status" value="1"/>
</dbReference>
<dbReference type="Pfam" id="PF13560">
    <property type="entry name" value="HTH_31"/>
    <property type="match status" value="1"/>
</dbReference>